<dbReference type="RefSeq" id="WP_145786808.1">
    <property type="nucleotide sequence ID" value="NZ_BAAABR010000014.1"/>
</dbReference>
<keyword evidence="2" id="KW-1185">Reference proteome</keyword>
<dbReference type="OrthoDB" id="4159853at2"/>
<dbReference type="GO" id="GO:0016740">
    <property type="term" value="F:transferase activity"/>
    <property type="evidence" value="ECO:0007669"/>
    <property type="project" value="UniProtKB-KW"/>
</dbReference>
<sequence>MASENTADAMTVQDLPAHYRLLLELARLRLSAEQVAEVRALANRPDLDWGAFLEAAARHKMLPMIGRHVDRYRLDRKSGDSAGFPYPWVFTTAYLGNRARNLALADEFGRVFDELNAAGVRFAVRKGFSLGEGEYHDPALRRIADLDVLVDRADAPAADKVLTKLGYTQGRLAEDGERIEPYSRETQMFWRINLSNQLPYRKTASRPDVSDFNVDICHDIFQKKSGVSAGAAELLDRAVPAVLCGTAATVPAADDRLLDLCSHLHKEATSLHFIEDRQDLQLSKFLDLSLVAEAYRAEDWERFLDRVRSFGAEPIAYYALYFTAQLFPEAIPALVLDALRPEDTDYLEQYGSLDGQTARWQEPFLARLFNSGRHTAGTVSNVPLR</sequence>
<name>A0A561EIE6_9ACTN</name>
<dbReference type="EMBL" id="VIVR01000001">
    <property type="protein sequence ID" value="TWE15388.1"/>
    <property type="molecule type" value="Genomic_DNA"/>
</dbReference>
<evidence type="ECO:0000313" key="2">
    <source>
        <dbReference type="Proteomes" id="UP000318416"/>
    </source>
</evidence>
<keyword evidence="1" id="KW-0808">Transferase</keyword>
<dbReference type="AlphaFoldDB" id="A0A561EIE6"/>
<dbReference type="Proteomes" id="UP000318416">
    <property type="component" value="Unassembled WGS sequence"/>
</dbReference>
<organism evidence="1 2">
    <name type="scientific">Kitasatospora atroaurantiaca</name>
    <dbReference type="NCBI Taxonomy" id="285545"/>
    <lineage>
        <taxon>Bacteria</taxon>
        <taxon>Bacillati</taxon>
        <taxon>Actinomycetota</taxon>
        <taxon>Actinomycetes</taxon>
        <taxon>Kitasatosporales</taxon>
        <taxon>Streptomycetaceae</taxon>
        <taxon>Kitasatospora</taxon>
    </lineage>
</organism>
<dbReference type="InterPro" id="IPR039498">
    <property type="entry name" value="NTP_transf_5"/>
</dbReference>
<comment type="caution">
    <text evidence="1">The sequence shown here is derived from an EMBL/GenBank/DDBJ whole genome shotgun (WGS) entry which is preliminary data.</text>
</comment>
<proteinExistence type="predicted"/>
<accession>A0A561EIE6</accession>
<gene>
    <name evidence="1" type="ORF">FB465_0281</name>
</gene>
<dbReference type="Pfam" id="PF14907">
    <property type="entry name" value="NTP_transf_5"/>
    <property type="match status" value="1"/>
</dbReference>
<evidence type="ECO:0000313" key="1">
    <source>
        <dbReference type="EMBL" id="TWE15388.1"/>
    </source>
</evidence>
<dbReference type="Gene3D" id="3.30.460.40">
    <property type="match status" value="1"/>
</dbReference>
<protein>
    <submittedName>
        <fullName evidence="1">Putative nucleotidyltransferase-like protein</fullName>
    </submittedName>
</protein>
<reference evidence="1 2" key="1">
    <citation type="submission" date="2019-06" db="EMBL/GenBank/DDBJ databases">
        <title>Sequencing the genomes of 1000 actinobacteria strains.</title>
        <authorList>
            <person name="Klenk H.-P."/>
        </authorList>
    </citation>
    <scope>NUCLEOTIDE SEQUENCE [LARGE SCALE GENOMIC DNA]</scope>
    <source>
        <strain evidence="1 2">DSM 41649</strain>
    </source>
</reference>